<evidence type="ECO:0000313" key="1">
    <source>
        <dbReference type="EMBL" id="KAK3936519.1"/>
    </source>
</evidence>
<dbReference type="PANTHER" id="PTHR13379">
    <property type="entry name" value="UNCHARACTERIZED DUF1308"/>
    <property type="match status" value="1"/>
</dbReference>
<dbReference type="AlphaFoldDB" id="A0AAN6N009"/>
<gene>
    <name evidence="1" type="ORF">QBC46DRAFT_321372</name>
</gene>
<protein>
    <recommendedName>
        <fullName evidence="3">DUF1308 domain-containing protein</fullName>
    </recommendedName>
</protein>
<evidence type="ECO:0000313" key="2">
    <source>
        <dbReference type="Proteomes" id="UP001303473"/>
    </source>
</evidence>
<dbReference type="PANTHER" id="PTHR13379:SF0">
    <property type="entry name" value="UPF0415 PROTEIN C7ORF25"/>
    <property type="match status" value="1"/>
</dbReference>
<dbReference type="EMBL" id="MU853881">
    <property type="protein sequence ID" value="KAK3936519.1"/>
    <property type="molecule type" value="Genomic_DNA"/>
</dbReference>
<dbReference type="Proteomes" id="UP001303473">
    <property type="component" value="Unassembled WGS sequence"/>
</dbReference>
<sequence>MADLSALRAQAADMICRGDAWTDEINQLNALRQARGKTCVPGTPALLKFVPGEVRSVRNLLSRLDAISPDSDDGGGSPDHRDSELLPLVNKLQHSLTSNFPAAEVFWGIVKRCRGLVSLKREVSVHTFTPTCTLCSGVINTGNNPGRCPPIRRQSPKHLALVDAIVSDGEEWLRVIGLNERQVLMQMARMGWDWEEEEEEEEDEDDISILRSVRRLVSASAANPYNYKPPRIRVIFTRIRSGGQSPDIDLLINQLRSLPYVTVDCSDSQFLRSPVPDWETVAVERLMLDDMKGLTSTLNIDTTILINLASDISHTRVEIQEWHKPLIIQQIHSELSEEEEEGGGGGGTLHKKLYPALVGRRLVVTRPAAAQFLGIVRQIGSETENQRARLILDTNTDLTGDMIKSEGAAAGGWSGKRGDELRRGLQQLSIYPVPGDLHLPIQVIDTSTTDTTASEGSPGVGDEEREMERMSSVLRQLTRLNREVFLFGWRSGYTTVTGNNEAVKTIIRAIEDRSKRNKNKGEEGVVMMQGPTVWVYPYMRALITKGPPPQT</sequence>
<reference evidence="2" key="1">
    <citation type="journal article" date="2023" name="Mol. Phylogenet. Evol.">
        <title>Genome-scale phylogeny and comparative genomics of the fungal order Sordariales.</title>
        <authorList>
            <person name="Hensen N."/>
            <person name="Bonometti L."/>
            <person name="Westerberg I."/>
            <person name="Brannstrom I.O."/>
            <person name="Guillou S."/>
            <person name="Cros-Aarteil S."/>
            <person name="Calhoun S."/>
            <person name="Haridas S."/>
            <person name="Kuo A."/>
            <person name="Mondo S."/>
            <person name="Pangilinan J."/>
            <person name="Riley R."/>
            <person name="LaButti K."/>
            <person name="Andreopoulos B."/>
            <person name="Lipzen A."/>
            <person name="Chen C."/>
            <person name="Yan M."/>
            <person name="Daum C."/>
            <person name="Ng V."/>
            <person name="Clum A."/>
            <person name="Steindorff A."/>
            <person name="Ohm R.A."/>
            <person name="Martin F."/>
            <person name="Silar P."/>
            <person name="Natvig D.O."/>
            <person name="Lalanne C."/>
            <person name="Gautier V."/>
            <person name="Ament-Velasquez S.L."/>
            <person name="Kruys A."/>
            <person name="Hutchinson M.I."/>
            <person name="Powell A.J."/>
            <person name="Barry K."/>
            <person name="Miller A.N."/>
            <person name="Grigoriev I.V."/>
            <person name="Debuchy R."/>
            <person name="Gladieux P."/>
            <person name="Hiltunen Thoren M."/>
            <person name="Johannesson H."/>
        </authorList>
    </citation>
    <scope>NUCLEOTIDE SEQUENCE [LARGE SCALE GENOMIC DNA]</scope>
    <source>
        <strain evidence="2">CBS 340.73</strain>
    </source>
</reference>
<keyword evidence="2" id="KW-1185">Reference proteome</keyword>
<proteinExistence type="predicted"/>
<evidence type="ECO:0008006" key="3">
    <source>
        <dbReference type="Google" id="ProtNLM"/>
    </source>
</evidence>
<accession>A0AAN6N009</accession>
<organism evidence="1 2">
    <name type="scientific">Diplogelasinospora grovesii</name>
    <dbReference type="NCBI Taxonomy" id="303347"/>
    <lineage>
        <taxon>Eukaryota</taxon>
        <taxon>Fungi</taxon>
        <taxon>Dikarya</taxon>
        <taxon>Ascomycota</taxon>
        <taxon>Pezizomycotina</taxon>
        <taxon>Sordariomycetes</taxon>
        <taxon>Sordariomycetidae</taxon>
        <taxon>Sordariales</taxon>
        <taxon>Diplogelasinosporaceae</taxon>
        <taxon>Diplogelasinospora</taxon>
    </lineage>
</organism>
<name>A0AAN6N009_9PEZI</name>
<comment type="caution">
    <text evidence="1">The sequence shown here is derived from an EMBL/GenBank/DDBJ whole genome shotgun (WGS) entry which is preliminary data.</text>
</comment>